<dbReference type="EMBL" id="CM047584">
    <property type="protein sequence ID" value="KAI9912256.1"/>
    <property type="molecule type" value="Genomic_DNA"/>
</dbReference>
<keyword evidence="2" id="KW-1185">Reference proteome</keyword>
<evidence type="ECO:0000313" key="1">
    <source>
        <dbReference type="EMBL" id="KAI9912256.1"/>
    </source>
</evidence>
<sequence length="1036" mass="114428">MDDTDAEELRVEVVVVDYYMSKPLPLNAIEKLPPSPCYARAHAVPVVRIFGATPAGQKTLVHIHGIFPYFYFRAETHAAFDDPERLRSFLPQLAKEIEAAHDSNQPQRQKDKATWSCGKLIAKMLIVQGTPFYGYHATSKLFVQIFLYDPLAVKAVVHVLESGCLGGVRFQPYEAHVPFLLQVFADYNIEGMNYVAFSNVHFRAPLPVVQDHLVHDESGQYHVRLSSTVPAHRIHGVKIQTTSWTGRYVAVPRVSTQWYDRHSTCALEADVAGACILNPQRFESMQRKAAMDGEVRHVPALAAIWEEERGRRSRRGERATPTMSCSLSRQEVAPARASRNRSPTHDATSSSLLSQSFFQHTMEQAVAAVMKNVEAQATRAAASALTPAVWDVSCGKSIAAASAYSYSQAEHASTDTREGGEDGRGRGDGTSTESDCFRPPTAEEDEAIVNLLLAMQRDTSRAEAGTTARARGHDARAGYESVDEASDDGGDDAHTDTDAHDEIHNILASQRLVEDQRLRERRGLPGQEKVWGPLASPGRERDNCRAILPPRQAHAHTVETTPCASCCASSPRSDSIVQTRARAGSREDVPLVGDIEDLLPPRPQALVHVSRTRSDASEPMQGAPLSRTPHPPPPKESRATVAPVPSLAAASNTGDKTRWWRFRPDPPSYTQLLSSSHAVGVTRIQYQAAFYSKAADIPPKPLVFGGKKYRFTPQDRRHLPTFDTTATRARLNALETSRPSSSWGKLAQCQTASIGREGEEKVRPCFHSVLSFYGQSELLTRSHVLLATTMVDARTLAARRDGCPRVCRRKRARSSVVLTPTSPSTPRSAPTTRSNLTILSVEVFAPSRGTMLPHPLHDPVTAICYAIEAQEGPVPDQTHERGVLLVQRDDDVAPNAATLQSEGLWRDHDEDNVSVLVVADERALLHAFEDVVRRWDPDFLVGFEVQKASIGYLVDRAAQMDMNLIQSLSRLPSTPIDRRNATPTSEHVRDSQHDDASIGTTWGMHKAAGLWMHGRHVLNLWRLTRSEVPCVFLTTR</sequence>
<comment type="caution">
    <text evidence="1">The sequence shown here is derived from an EMBL/GenBank/DDBJ whole genome shotgun (WGS) entry which is preliminary data.</text>
</comment>
<name>A0ACC0W2N1_9STRA</name>
<dbReference type="Proteomes" id="UP001163321">
    <property type="component" value="Chromosome 5"/>
</dbReference>
<organism evidence="1 2">
    <name type="scientific">Peronosclerospora sorghi</name>
    <dbReference type="NCBI Taxonomy" id="230839"/>
    <lineage>
        <taxon>Eukaryota</taxon>
        <taxon>Sar</taxon>
        <taxon>Stramenopiles</taxon>
        <taxon>Oomycota</taxon>
        <taxon>Peronosporomycetes</taxon>
        <taxon>Peronosporales</taxon>
        <taxon>Peronosporaceae</taxon>
        <taxon>Peronosclerospora</taxon>
    </lineage>
</organism>
<gene>
    <name evidence="1" type="ORF">PsorP6_009333</name>
</gene>
<reference evidence="1 2" key="1">
    <citation type="journal article" date="2022" name="bioRxiv">
        <title>The genome of the oomycete Peronosclerospora sorghi, a cosmopolitan pathogen of maize and sorghum, is inflated with dispersed pseudogenes.</title>
        <authorList>
            <person name="Fletcher K."/>
            <person name="Martin F."/>
            <person name="Isakeit T."/>
            <person name="Cavanaugh K."/>
            <person name="Magill C."/>
            <person name="Michelmore R."/>
        </authorList>
    </citation>
    <scope>NUCLEOTIDE SEQUENCE [LARGE SCALE GENOMIC DNA]</scope>
    <source>
        <strain evidence="1">P6</strain>
    </source>
</reference>
<accession>A0ACC0W2N1</accession>
<evidence type="ECO:0000313" key="2">
    <source>
        <dbReference type="Proteomes" id="UP001163321"/>
    </source>
</evidence>
<proteinExistence type="predicted"/>
<protein>
    <submittedName>
        <fullName evidence="1">Uncharacterized protein</fullName>
    </submittedName>
</protein>